<reference evidence="2 3" key="1">
    <citation type="submission" date="2019-06" db="EMBL/GenBank/DDBJ databases">
        <title>Genomic Encyclopedia of Type Strains, Phase IV (KMG-V): Genome sequencing to study the core and pangenomes of soil and plant-associated prokaryotes.</title>
        <authorList>
            <person name="Whitman W."/>
        </authorList>
    </citation>
    <scope>NUCLEOTIDE SEQUENCE [LARGE SCALE GENOMIC DNA]</scope>
    <source>
        <strain evidence="2 3">BR 10355</strain>
    </source>
</reference>
<dbReference type="Proteomes" id="UP000321304">
    <property type="component" value="Unassembled WGS sequence"/>
</dbReference>
<evidence type="ECO:0000256" key="1">
    <source>
        <dbReference type="SAM" id="Phobius"/>
    </source>
</evidence>
<accession>A0A560KWE8</accession>
<evidence type="ECO:0000313" key="2">
    <source>
        <dbReference type="EMBL" id="TWB87457.1"/>
    </source>
</evidence>
<dbReference type="AlphaFoldDB" id="A0A560KWE8"/>
<sequence length="121" mass="13753">MITGGRVVEDASDSSSYRLVKLWWRRAYKWVPIGAALIAGLAALLANVRAIGEFFGLTPRDEPKLKLVLKEDRDMNNIRPHDTPEGFVFSFTLTKVGAELVRNCRIEMLYDREPQTIKETT</sequence>
<gene>
    <name evidence="2" type="ORF">FBZ93_12118</name>
</gene>
<protein>
    <submittedName>
        <fullName evidence="2">Uncharacterized protein</fullName>
    </submittedName>
</protein>
<comment type="caution">
    <text evidence="2">The sequence shown here is derived from an EMBL/GenBank/DDBJ whole genome shotgun (WGS) entry which is preliminary data.</text>
</comment>
<evidence type="ECO:0000313" key="3">
    <source>
        <dbReference type="Proteomes" id="UP000321304"/>
    </source>
</evidence>
<organism evidence="2 3">
    <name type="scientific">Bradyrhizobium macuxiense</name>
    <dbReference type="NCBI Taxonomy" id="1755647"/>
    <lineage>
        <taxon>Bacteria</taxon>
        <taxon>Pseudomonadati</taxon>
        <taxon>Pseudomonadota</taxon>
        <taxon>Alphaproteobacteria</taxon>
        <taxon>Hyphomicrobiales</taxon>
        <taxon>Nitrobacteraceae</taxon>
        <taxon>Bradyrhizobium</taxon>
    </lineage>
</organism>
<keyword evidence="1" id="KW-1133">Transmembrane helix</keyword>
<keyword evidence="1" id="KW-0812">Transmembrane</keyword>
<name>A0A560KWE8_9BRAD</name>
<dbReference type="EMBL" id="VITY01000021">
    <property type="protein sequence ID" value="TWB87457.1"/>
    <property type="molecule type" value="Genomic_DNA"/>
</dbReference>
<proteinExistence type="predicted"/>
<keyword evidence="3" id="KW-1185">Reference proteome</keyword>
<feature type="transmembrane region" description="Helical" evidence="1">
    <location>
        <begin position="27"/>
        <end position="46"/>
    </location>
</feature>
<keyword evidence="1" id="KW-0472">Membrane</keyword>